<dbReference type="Gramene" id="OMO50168">
    <property type="protein sequence ID" value="OMO50168"/>
    <property type="gene ID" value="CCACVL1_30589"/>
</dbReference>
<dbReference type="AlphaFoldDB" id="A0A1R3FWC3"/>
<dbReference type="STRING" id="210143.A0A1R3FWC3"/>
<comment type="caution">
    <text evidence="2">The sequence shown here is derived from an EMBL/GenBank/DDBJ whole genome shotgun (WGS) entry which is preliminary data.</text>
</comment>
<evidence type="ECO:0000313" key="3">
    <source>
        <dbReference type="Proteomes" id="UP000188268"/>
    </source>
</evidence>
<feature type="non-terminal residue" evidence="2">
    <location>
        <position position="1"/>
    </location>
</feature>
<keyword evidence="3" id="KW-1185">Reference proteome</keyword>
<protein>
    <submittedName>
        <fullName evidence="2">Uncharacterized protein</fullName>
    </submittedName>
</protein>
<proteinExistence type="predicted"/>
<evidence type="ECO:0000313" key="2">
    <source>
        <dbReference type="EMBL" id="OMO50168.1"/>
    </source>
</evidence>
<gene>
    <name evidence="2" type="ORF">CCACVL1_30589</name>
</gene>
<reference evidence="2 3" key="1">
    <citation type="submission" date="2013-09" db="EMBL/GenBank/DDBJ databases">
        <title>Corchorus capsularis genome sequencing.</title>
        <authorList>
            <person name="Alam M."/>
            <person name="Haque M.S."/>
            <person name="Islam M.S."/>
            <person name="Emdad E.M."/>
            <person name="Islam M.M."/>
            <person name="Ahmed B."/>
            <person name="Halim A."/>
            <person name="Hossen Q.M.M."/>
            <person name="Hossain M.Z."/>
            <person name="Ahmed R."/>
            <person name="Khan M.M."/>
            <person name="Islam R."/>
            <person name="Rashid M.M."/>
            <person name="Khan S.A."/>
            <person name="Rahman M.S."/>
            <person name="Alam M."/>
        </authorList>
    </citation>
    <scope>NUCLEOTIDE SEQUENCE [LARGE SCALE GENOMIC DNA]</scope>
    <source>
        <strain evidence="3">cv. CVL-1</strain>
        <tissue evidence="2">Whole seedling</tissue>
    </source>
</reference>
<dbReference type="Proteomes" id="UP000188268">
    <property type="component" value="Unassembled WGS sequence"/>
</dbReference>
<evidence type="ECO:0000256" key="1">
    <source>
        <dbReference type="SAM" id="MobiDB-lite"/>
    </source>
</evidence>
<organism evidence="2 3">
    <name type="scientific">Corchorus capsularis</name>
    <name type="common">Jute</name>
    <dbReference type="NCBI Taxonomy" id="210143"/>
    <lineage>
        <taxon>Eukaryota</taxon>
        <taxon>Viridiplantae</taxon>
        <taxon>Streptophyta</taxon>
        <taxon>Embryophyta</taxon>
        <taxon>Tracheophyta</taxon>
        <taxon>Spermatophyta</taxon>
        <taxon>Magnoliopsida</taxon>
        <taxon>eudicotyledons</taxon>
        <taxon>Gunneridae</taxon>
        <taxon>Pentapetalae</taxon>
        <taxon>rosids</taxon>
        <taxon>malvids</taxon>
        <taxon>Malvales</taxon>
        <taxon>Malvaceae</taxon>
        <taxon>Grewioideae</taxon>
        <taxon>Apeibeae</taxon>
        <taxon>Corchorus</taxon>
    </lineage>
</organism>
<dbReference type="EMBL" id="AWWV01016262">
    <property type="protein sequence ID" value="OMO50168.1"/>
    <property type="molecule type" value="Genomic_DNA"/>
</dbReference>
<accession>A0A1R3FWC3</accession>
<sequence>REVREAEAERLKNGSVSSSIGDGFGVDDQVRLLTPPEGEEEFIDDDGTRYKWDKNLRAWAPQVSALF</sequence>
<name>A0A1R3FWC3_COCAP</name>
<feature type="region of interest" description="Disordered" evidence="1">
    <location>
        <begin position="1"/>
        <end position="23"/>
    </location>
</feature>
<feature type="compositionally biased region" description="Basic and acidic residues" evidence="1">
    <location>
        <begin position="1"/>
        <end position="12"/>
    </location>
</feature>
<dbReference type="OrthoDB" id="10258585at2759"/>